<keyword evidence="2" id="KW-1185">Reference proteome</keyword>
<name>A0A0C9V2G2_SPHS4</name>
<protein>
    <submittedName>
        <fullName evidence="1">Uncharacterized protein</fullName>
    </submittedName>
</protein>
<evidence type="ECO:0000313" key="2">
    <source>
        <dbReference type="Proteomes" id="UP000054279"/>
    </source>
</evidence>
<accession>A0A0C9V2G2</accession>
<dbReference type="HOGENOM" id="CLU_2122655_0_0_1"/>
<organism evidence="1 2">
    <name type="scientific">Sphaerobolus stellatus (strain SS14)</name>
    <dbReference type="NCBI Taxonomy" id="990650"/>
    <lineage>
        <taxon>Eukaryota</taxon>
        <taxon>Fungi</taxon>
        <taxon>Dikarya</taxon>
        <taxon>Basidiomycota</taxon>
        <taxon>Agaricomycotina</taxon>
        <taxon>Agaricomycetes</taxon>
        <taxon>Phallomycetidae</taxon>
        <taxon>Geastrales</taxon>
        <taxon>Sphaerobolaceae</taxon>
        <taxon>Sphaerobolus</taxon>
    </lineage>
</organism>
<evidence type="ECO:0000313" key="1">
    <source>
        <dbReference type="EMBL" id="KIJ41209.1"/>
    </source>
</evidence>
<dbReference type="Proteomes" id="UP000054279">
    <property type="component" value="Unassembled WGS sequence"/>
</dbReference>
<dbReference type="EMBL" id="KN837138">
    <property type="protein sequence ID" value="KIJ41209.1"/>
    <property type="molecule type" value="Genomic_DNA"/>
</dbReference>
<reference evidence="1 2" key="1">
    <citation type="submission" date="2014-06" db="EMBL/GenBank/DDBJ databases">
        <title>Evolutionary Origins and Diversification of the Mycorrhizal Mutualists.</title>
        <authorList>
            <consortium name="DOE Joint Genome Institute"/>
            <consortium name="Mycorrhizal Genomics Consortium"/>
            <person name="Kohler A."/>
            <person name="Kuo A."/>
            <person name="Nagy L.G."/>
            <person name="Floudas D."/>
            <person name="Copeland A."/>
            <person name="Barry K.W."/>
            <person name="Cichocki N."/>
            <person name="Veneault-Fourrey C."/>
            <person name="LaButti K."/>
            <person name="Lindquist E.A."/>
            <person name="Lipzen A."/>
            <person name="Lundell T."/>
            <person name="Morin E."/>
            <person name="Murat C."/>
            <person name="Riley R."/>
            <person name="Ohm R."/>
            <person name="Sun H."/>
            <person name="Tunlid A."/>
            <person name="Henrissat B."/>
            <person name="Grigoriev I.V."/>
            <person name="Hibbett D.S."/>
            <person name="Martin F."/>
        </authorList>
    </citation>
    <scope>NUCLEOTIDE SEQUENCE [LARGE SCALE GENOMIC DNA]</scope>
    <source>
        <strain evidence="1 2">SS14</strain>
    </source>
</reference>
<dbReference type="AlphaFoldDB" id="A0A0C9V2G2"/>
<gene>
    <name evidence="1" type="ORF">M422DRAFT_31828</name>
</gene>
<sequence length="114" mass="13070">MQPQANDKMHQHLRYKLRSHLRCDSVGHKLCLRDRFPATHREVNEEKFSIWVDALCEGNAMLSQPTDFLRLDSRPEPKASIFSTAQVFGPPLMVHTQIIPTDLVCLQESQGLDT</sequence>
<proteinExistence type="predicted"/>